<dbReference type="Pfam" id="PF13516">
    <property type="entry name" value="LRR_6"/>
    <property type="match status" value="3"/>
</dbReference>
<dbReference type="EMBL" id="OY660882">
    <property type="protein sequence ID" value="CAJ1080447.1"/>
    <property type="molecule type" value="Genomic_DNA"/>
</dbReference>
<feature type="region of interest" description="Disordered" evidence="6">
    <location>
        <begin position="325"/>
        <end position="355"/>
    </location>
</feature>
<keyword evidence="4" id="KW-0206">Cytoskeleton</keyword>
<evidence type="ECO:0000313" key="7">
    <source>
        <dbReference type="EMBL" id="CAJ1080447.1"/>
    </source>
</evidence>
<dbReference type="Gene3D" id="3.80.10.10">
    <property type="entry name" value="Ribonuclease Inhibitor"/>
    <property type="match status" value="2"/>
</dbReference>
<protein>
    <submittedName>
        <fullName evidence="7">Leucine-rich repeat-containing protein 45 isoform X1</fullName>
    </submittedName>
</protein>
<dbReference type="InterPro" id="IPR001611">
    <property type="entry name" value="Leu-rich_rpt"/>
</dbReference>
<dbReference type="PANTHER" id="PTHR23170">
    <property type="entry name" value="NY-REN-58 ANTIGEN"/>
    <property type="match status" value="1"/>
</dbReference>
<name>A0AAV1H8B9_XYRNO</name>
<dbReference type="GO" id="GO:0005813">
    <property type="term" value="C:centrosome"/>
    <property type="evidence" value="ECO:0007669"/>
    <property type="project" value="UniProtKB-SubCell"/>
</dbReference>
<dbReference type="AlphaFoldDB" id="A0AAV1H8B9"/>
<organism evidence="7 8">
    <name type="scientific">Xyrichtys novacula</name>
    <name type="common">Pearly razorfish</name>
    <name type="synonym">Hemipteronotus novacula</name>
    <dbReference type="NCBI Taxonomy" id="13765"/>
    <lineage>
        <taxon>Eukaryota</taxon>
        <taxon>Metazoa</taxon>
        <taxon>Chordata</taxon>
        <taxon>Craniata</taxon>
        <taxon>Vertebrata</taxon>
        <taxon>Euteleostomi</taxon>
        <taxon>Actinopterygii</taxon>
        <taxon>Neopterygii</taxon>
        <taxon>Teleostei</taxon>
        <taxon>Neoteleostei</taxon>
        <taxon>Acanthomorphata</taxon>
        <taxon>Eupercaria</taxon>
        <taxon>Labriformes</taxon>
        <taxon>Labridae</taxon>
        <taxon>Xyrichtys</taxon>
    </lineage>
</organism>
<feature type="region of interest" description="Disordered" evidence="6">
    <location>
        <begin position="373"/>
        <end position="393"/>
    </location>
</feature>
<dbReference type="SUPFAM" id="SSF52047">
    <property type="entry name" value="RNI-like"/>
    <property type="match status" value="1"/>
</dbReference>
<evidence type="ECO:0000256" key="5">
    <source>
        <dbReference type="SAM" id="Coils"/>
    </source>
</evidence>
<sequence>MEDFRRTYLRLCKELGVDPQESIVAQLQEMRGSQGSRLDLNGQNLSAETCSVLAKALQNETVFTEVSLSDCLLSEEDVKVLLSGLFENTTVKVLDLKGNNLRSKGAEALGMLLARNRTLRRLVLEWNALGVWDEAFSLFCEGLASNSVLTHLDLRNNQINHKGASELALALKRNNTIKVLDLRWNSIGLLGGRSLLEALQKNKTIVQLETAGNNIPNDTIRALEQCTGHNNDRQSTLRESHSRTQVLSKEIHKLKEEKGRQFLSLMETIDRQREEMGHSTRSTSVQIGQLQEALNERKSAVNSLTAKLQMTEAALALSEQKNHNMGELLTRLKTEKDEQRERQSRERKKEQEDSVIREGKLLREIQNLTETNTQLRSKVEETERRSKTQQQQIFEGKQELTNSTAELKLRLAQAEDRLEMEKRRSKQSLEDMDSLRQKEVEQVSRHLEESERTLQERIFKLEGQRIQQEEELSKARAACVTERAQAEEELGRVRAQVRLEEQEHVSSLEEKLRSVRSSLQEVQLHCSQQKQTIGDLQAKNSQQSIEMDGLRRRIEELQQELSGKDQERVAEVSRVRVELQEQIGHLQAERTAQGGLKEKISALEREIKALSSNHREALLDKESQMSSMLEKLRLKDAEIQRMREDEANRASYLQSAILTYVQGSPLGHLSSPKK</sequence>
<evidence type="ECO:0000256" key="1">
    <source>
        <dbReference type="ARBA" id="ARBA00004300"/>
    </source>
</evidence>
<keyword evidence="2" id="KW-0963">Cytoplasm</keyword>
<dbReference type="Proteomes" id="UP001178508">
    <property type="component" value="Chromosome 19"/>
</dbReference>
<evidence type="ECO:0000313" key="8">
    <source>
        <dbReference type="Proteomes" id="UP001178508"/>
    </source>
</evidence>
<accession>A0AAV1H8B9</accession>
<evidence type="ECO:0000256" key="3">
    <source>
        <dbReference type="ARBA" id="ARBA00023054"/>
    </source>
</evidence>
<keyword evidence="3 5" id="KW-0175">Coiled coil</keyword>
<proteinExistence type="predicted"/>
<evidence type="ECO:0000256" key="4">
    <source>
        <dbReference type="ARBA" id="ARBA00023212"/>
    </source>
</evidence>
<keyword evidence="8" id="KW-1185">Reference proteome</keyword>
<dbReference type="SMART" id="SM00368">
    <property type="entry name" value="LRR_RI"/>
    <property type="match status" value="5"/>
</dbReference>
<evidence type="ECO:0000256" key="6">
    <source>
        <dbReference type="SAM" id="MobiDB-lite"/>
    </source>
</evidence>
<dbReference type="GO" id="GO:0005886">
    <property type="term" value="C:plasma membrane"/>
    <property type="evidence" value="ECO:0007669"/>
    <property type="project" value="TreeGrafter"/>
</dbReference>
<dbReference type="InterPro" id="IPR032675">
    <property type="entry name" value="LRR_dom_sf"/>
</dbReference>
<comment type="subcellular location">
    <subcellularLocation>
        <location evidence="1">Cytoplasm</location>
        <location evidence="1">Cytoskeleton</location>
        <location evidence="1">Microtubule organizing center</location>
        <location evidence="1">Centrosome</location>
    </subcellularLocation>
</comment>
<feature type="compositionally biased region" description="Basic and acidic residues" evidence="6">
    <location>
        <begin position="377"/>
        <end position="386"/>
    </location>
</feature>
<reference evidence="7" key="1">
    <citation type="submission" date="2023-08" db="EMBL/GenBank/DDBJ databases">
        <authorList>
            <person name="Alioto T."/>
            <person name="Alioto T."/>
            <person name="Gomez Garrido J."/>
        </authorList>
    </citation>
    <scope>NUCLEOTIDE SEQUENCE</scope>
</reference>
<dbReference type="PANTHER" id="PTHR23170:SF3">
    <property type="entry name" value="LEUCINE-RICH REPEAT-CONTAINING PROTEIN 45"/>
    <property type="match status" value="1"/>
</dbReference>
<evidence type="ECO:0000256" key="2">
    <source>
        <dbReference type="ARBA" id="ARBA00022490"/>
    </source>
</evidence>
<feature type="coiled-coil region" evidence="5">
    <location>
        <begin position="540"/>
        <end position="620"/>
    </location>
</feature>
<dbReference type="InterPro" id="IPR052116">
    <property type="entry name" value="Centro_Cilium_Assembly"/>
</dbReference>
<gene>
    <name evidence="7" type="ORF">XNOV1_A037127</name>
</gene>